<evidence type="ECO:0000313" key="2">
    <source>
        <dbReference type="Proteomes" id="UP000244152"/>
    </source>
</evidence>
<gene>
    <name evidence="1" type="ORF">C8R21_1547</name>
</gene>
<accession>A0A2T5I0G4</accession>
<protein>
    <submittedName>
        <fullName evidence="1">Uncharacterized protein</fullName>
    </submittedName>
</protein>
<reference evidence="1 2" key="1">
    <citation type="submission" date="2018-04" db="EMBL/GenBank/DDBJ databases">
        <title>Active sludge and wastewater microbial communities from Klosterneuburg, Austria.</title>
        <authorList>
            <person name="Wagner M."/>
        </authorList>
    </citation>
    <scope>NUCLEOTIDE SEQUENCE [LARGE SCALE GENOMIC DNA]</scope>
    <source>
        <strain evidence="1 2">Nl12</strain>
    </source>
</reference>
<organism evidence="1 2">
    <name type="scientific">Nitrosospira multiformis</name>
    <dbReference type="NCBI Taxonomy" id="1231"/>
    <lineage>
        <taxon>Bacteria</taxon>
        <taxon>Pseudomonadati</taxon>
        <taxon>Pseudomonadota</taxon>
        <taxon>Betaproteobacteria</taxon>
        <taxon>Nitrosomonadales</taxon>
        <taxon>Nitrosomonadaceae</taxon>
        <taxon>Nitrosospira</taxon>
    </lineage>
</organism>
<sequence>MMLANKTDNDPILKTVIFPSCNCGDFTLLELWKYFAMEAEYITLSSSRVFSHYADRIARGNLGVTLTGGWKRLKNPPICETEVCGKT</sequence>
<evidence type="ECO:0000313" key="1">
    <source>
        <dbReference type="EMBL" id="PTQ77339.1"/>
    </source>
</evidence>
<name>A0A2T5I0G4_9PROT</name>
<comment type="caution">
    <text evidence="1">The sequence shown here is derived from an EMBL/GenBank/DDBJ whole genome shotgun (WGS) entry which is preliminary data.</text>
</comment>
<dbReference type="Proteomes" id="UP000244152">
    <property type="component" value="Unassembled WGS sequence"/>
</dbReference>
<dbReference type="EMBL" id="QAOK01000054">
    <property type="protein sequence ID" value="PTQ77339.1"/>
    <property type="molecule type" value="Genomic_DNA"/>
</dbReference>
<proteinExistence type="predicted"/>
<dbReference type="RefSeq" id="WP_107763420.1">
    <property type="nucleotide sequence ID" value="NZ_QAOK01000054.1"/>
</dbReference>
<dbReference type="AlphaFoldDB" id="A0A2T5I0G4"/>